<dbReference type="SUPFAM" id="SSF81321">
    <property type="entry name" value="Family A G protein-coupled receptor-like"/>
    <property type="match status" value="1"/>
</dbReference>
<dbReference type="Proteomes" id="UP000332933">
    <property type="component" value="Unassembled WGS sequence"/>
</dbReference>
<keyword evidence="2" id="KW-0812">Transmembrane</keyword>
<evidence type="ECO:0000256" key="2">
    <source>
        <dbReference type="SAM" id="Phobius"/>
    </source>
</evidence>
<dbReference type="OrthoDB" id="62798at2759"/>
<dbReference type="Pfam" id="PF22669">
    <property type="entry name" value="Exo_endo_phos2"/>
    <property type="match status" value="2"/>
</dbReference>
<feature type="transmembrane region" description="Helical" evidence="2">
    <location>
        <begin position="54"/>
        <end position="72"/>
    </location>
</feature>
<evidence type="ECO:0000313" key="5">
    <source>
        <dbReference type="EMBL" id="VFT96835.1"/>
    </source>
</evidence>
<dbReference type="EMBL" id="VJMH01006742">
    <property type="protein sequence ID" value="KAF0688270.1"/>
    <property type="molecule type" value="Genomic_DNA"/>
</dbReference>
<dbReference type="GO" id="GO:0046856">
    <property type="term" value="P:phosphatidylinositol dephosphorylation"/>
    <property type="evidence" value="ECO:0007669"/>
    <property type="project" value="InterPro"/>
</dbReference>
<name>A0A485LFT9_9STRA</name>
<feature type="transmembrane region" description="Helical" evidence="2">
    <location>
        <begin position="145"/>
        <end position="168"/>
    </location>
</feature>
<keyword evidence="2" id="KW-0472">Membrane</keyword>
<dbReference type="InterPro" id="IPR046985">
    <property type="entry name" value="IP5"/>
</dbReference>
<protein>
    <submittedName>
        <fullName evidence="5">Aste57867_20140 protein</fullName>
    </submittedName>
</protein>
<dbReference type="SMART" id="SM00128">
    <property type="entry name" value="IPPc"/>
    <property type="match status" value="1"/>
</dbReference>
<feature type="transmembrane region" description="Helical" evidence="2">
    <location>
        <begin position="193"/>
        <end position="214"/>
    </location>
</feature>
<feature type="transmembrane region" description="Helical" evidence="2">
    <location>
        <begin position="244"/>
        <end position="264"/>
    </location>
</feature>
<dbReference type="EMBL" id="CAADRA010006765">
    <property type="protein sequence ID" value="VFT96835.1"/>
    <property type="molecule type" value="Genomic_DNA"/>
</dbReference>
<evidence type="ECO:0000256" key="1">
    <source>
        <dbReference type="SAM" id="MobiDB-lite"/>
    </source>
</evidence>
<feature type="region of interest" description="Disordered" evidence="1">
    <location>
        <begin position="908"/>
        <end position="928"/>
    </location>
</feature>
<organism evidence="5 6">
    <name type="scientific">Aphanomyces stellatus</name>
    <dbReference type="NCBI Taxonomy" id="120398"/>
    <lineage>
        <taxon>Eukaryota</taxon>
        <taxon>Sar</taxon>
        <taxon>Stramenopiles</taxon>
        <taxon>Oomycota</taxon>
        <taxon>Saprolegniomycetes</taxon>
        <taxon>Saprolegniales</taxon>
        <taxon>Verrucalvaceae</taxon>
        <taxon>Aphanomyces</taxon>
    </lineage>
</organism>
<feature type="transmembrane region" description="Helical" evidence="2">
    <location>
        <begin position="24"/>
        <end position="42"/>
    </location>
</feature>
<evidence type="ECO:0000259" key="3">
    <source>
        <dbReference type="SMART" id="SM00128"/>
    </source>
</evidence>
<dbReference type="AlphaFoldDB" id="A0A485LFT9"/>
<accession>A0A485LFT9</accession>
<reference evidence="5 6" key="1">
    <citation type="submission" date="2019-03" db="EMBL/GenBank/DDBJ databases">
        <authorList>
            <person name="Gaulin E."/>
            <person name="Dumas B."/>
        </authorList>
    </citation>
    <scope>NUCLEOTIDE SEQUENCE [LARGE SCALE GENOMIC DNA]</scope>
    <source>
        <strain evidence="5">CBS 568.67</strain>
    </source>
</reference>
<feature type="domain" description="Inositol polyphosphate-related phosphatase" evidence="3">
    <location>
        <begin position="364"/>
        <end position="791"/>
    </location>
</feature>
<gene>
    <name evidence="5" type="primary">Aste57867_20140</name>
    <name evidence="4" type="ORF">As57867_020074</name>
    <name evidence="5" type="ORF">ASTE57867_20140</name>
</gene>
<feature type="compositionally biased region" description="Polar residues" evidence="1">
    <location>
        <begin position="848"/>
        <end position="872"/>
    </location>
</feature>
<dbReference type="InterPro" id="IPR000300">
    <property type="entry name" value="IPPc"/>
</dbReference>
<dbReference type="GO" id="GO:0004439">
    <property type="term" value="F:phosphatidylinositol-4,5-bisphosphate 5-phosphatase activity"/>
    <property type="evidence" value="ECO:0007669"/>
    <property type="project" value="TreeGrafter"/>
</dbReference>
<reference evidence="4" key="2">
    <citation type="submission" date="2019-06" db="EMBL/GenBank/DDBJ databases">
        <title>Genomics analysis of Aphanomyces spp. identifies a new class of oomycete effector associated with host adaptation.</title>
        <authorList>
            <person name="Gaulin E."/>
        </authorList>
    </citation>
    <scope>NUCLEOTIDE SEQUENCE</scope>
    <source>
        <strain evidence="4">CBS 578.67</strain>
    </source>
</reference>
<evidence type="ECO:0000313" key="6">
    <source>
        <dbReference type="Proteomes" id="UP000332933"/>
    </source>
</evidence>
<keyword evidence="6" id="KW-1185">Reference proteome</keyword>
<dbReference type="PANTHER" id="PTHR11200:SF275">
    <property type="entry name" value="LD06095P"/>
    <property type="match status" value="1"/>
</dbReference>
<dbReference type="SUPFAM" id="SSF56219">
    <property type="entry name" value="DNase I-like"/>
    <property type="match status" value="1"/>
</dbReference>
<sequence>MTHAATTCNSRVELGFTERAFIDWSLRITSALSAAGCIYMIARYLSRPKAERDIASKMAVALAWFELMIALVKAPSTYFVKFESHNTTYSRAAVQPGALATTCQVQAYFIQVFMLQAVLWNNCMAYNLLRWVVYRDPEEKLQSRFWIYLFSTGFFSVVWGLGTALPLWTYHSHEKSSLFGFARFFCWFRDPTASLAAFISFVVLTLAFSAAVAIKIRRVVAARAKQQSVYASVDDDVQAIQNRLFLFVFAFFCLHLPPVLYRVFQALYQNKDPEYGDDMTTRVFDCRLDAMKIFGILAQIIINLQGFVDAMIYGGFFVRWCKRSPPRDSVLAADRPPSIFLEDVESSHSGSHFGHRNHHPKHTAHVSIFASTFNMAEGAVPTDRELETWIPSGHNVYVIGVQECLNLPAMRYAMATHLRKLHGKSFVEYGREIGRKETMLGYHGFIAITVYVSAEDVQAGNFYMHLEAISKVHRGKNLMGLGRASNKGAVGFAFRYFNSTFAVVTCHLASDSTGKSKVKKRHRDGMSILGDMHLQAIDNEFDCHLMAHHTIFMGDLNYRLTAREASPDRILNMITAVVNSNCRNRSFKRGLVFSHDQLMPRGFDETTTTPTSTIVPDNEYVLINTPMAMQANQYAGLPPPILVDAAVTPHHQQSDIDSSFSSVASALSFSDVTWKALLDHDELKRSMAGGVIYHDFDEAMISFAPTYRRVLHSILDPTHVWTVDQVAQLYTVHLGEGKVRVPSYTDRILFHSLPGMRERFYCIHYGSTEEIGTSDHKPVSCVFEVVTDKPHRAPAPLACSAHDAEPRKKTKLHLFTLVLTALQVRWAPALETFSSEGETDDQLDPLDQPSSLLQRKGSSQGGSRVSEPTQVGSSVVDGLRVRSVFPLPCEDEFAEERQLAAVADQMLQDPTQPHRRRRRQRLQPTSQTNTWSALAEHGLKQCAVVTPQNHLHAALSFVDPSGASVGQGVVGLVEASLRLGHPIEFTSALSMGGRRTGELTGTAMLMLEKITE</sequence>
<dbReference type="Gene3D" id="3.60.10.10">
    <property type="entry name" value="Endonuclease/exonuclease/phosphatase"/>
    <property type="match status" value="1"/>
</dbReference>
<dbReference type="InterPro" id="IPR036691">
    <property type="entry name" value="Endo/exonu/phosph_ase_sf"/>
</dbReference>
<evidence type="ECO:0000313" key="4">
    <source>
        <dbReference type="EMBL" id="KAF0688270.1"/>
    </source>
</evidence>
<keyword evidence="2" id="KW-1133">Transmembrane helix</keyword>
<dbReference type="Gene3D" id="1.20.1070.10">
    <property type="entry name" value="Rhodopsin 7-helix transmembrane proteins"/>
    <property type="match status" value="1"/>
</dbReference>
<proteinExistence type="predicted"/>
<feature type="region of interest" description="Disordered" evidence="1">
    <location>
        <begin position="834"/>
        <end position="872"/>
    </location>
</feature>
<dbReference type="PANTHER" id="PTHR11200">
    <property type="entry name" value="INOSITOL 5-PHOSPHATASE"/>
    <property type="match status" value="1"/>
</dbReference>
<feature type="transmembrane region" description="Helical" evidence="2">
    <location>
        <begin position="108"/>
        <end position="133"/>
    </location>
</feature>